<proteinExistence type="predicted"/>
<keyword evidence="2" id="KW-1185">Reference proteome</keyword>
<dbReference type="EMBL" id="SCWC02000012">
    <property type="protein sequence ID" value="KAA1036193.1"/>
    <property type="molecule type" value="Genomic_DNA"/>
</dbReference>
<dbReference type="InterPro" id="IPR050238">
    <property type="entry name" value="DNA_Rep/Repair_Clamp_Loader"/>
</dbReference>
<comment type="caution">
    <text evidence="1">The sequence shown here is derived from an EMBL/GenBank/DDBJ whole genome shotgun (WGS) entry which is preliminary data.</text>
</comment>
<organism evidence="1 2">
    <name type="scientific">Macrococcus equipercicus</name>
    <dbReference type="NCBI Taxonomy" id="69967"/>
    <lineage>
        <taxon>Bacteria</taxon>
        <taxon>Bacillati</taxon>
        <taxon>Bacillota</taxon>
        <taxon>Bacilli</taxon>
        <taxon>Bacillales</taxon>
        <taxon>Staphylococcaceae</taxon>
        <taxon>Macrococcus</taxon>
    </lineage>
</organism>
<sequence length="317" mass="36292">MQLFQYNGGFMNKQLQQLVTTQKLSHAYLIEGTQRTALKDEALQFAAEILGTDDTARSRVYQHNHSDFYWLETDDQTIKKEMIEEVLHRMNQKPVEGQYKVYVIVDFDKVTVQGENSILKFLEEPPPNTIALLLTTKSGGILPTIHSRCQHITVTAQSNSVIRTALMNGGINDGLAATLAALSFGEEEAMQWMEEKEFSELRTAVLKWADTMMADSRMGLVHIVELLQTVSEREQQLLALDMLQLYFQDVMYIKLNNDQLSFPDHKPKLETVGRDMSLARCVQWIDVILLSKRNLLQYVSPMLVFEYIAIQIAKEVK</sequence>
<dbReference type="Proteomes" id="UP000295735">
    <property type="component" value="Unassembled WGS sequence"/>
</dbReference>
<protein>
    <submittedName>
        <fullName evidence="1">DNA polymerase III subunit delta</fullName>
    </submittedName>
</protein>
<name>A0ABQ6R6A8_9STAP</name>
<dbReference type="Gene3D" id="3.40.50.300">
    <property type="entry name" value="P-loop containing nucleotide triphosphate hydrolases"/>
    <property type="match status" value="1"/>
</dbReference>
<dbReference type="Pfam" id="PF13177">
    <property type="entry name" value="DNA_pol3_delta2"/>
    <property type="match status" value="1"/>
</dbReference>
<dbReference type="PANTHER" id="PTHR11669:SF8">
    <property type="entry name" value="DNA POLYMERASE III SUBUNIT DELTA"/>
    <property type="match status" value="1"/>
</dbReference>
<evidence type="ECO:0000313" key="1">
    <source>
        <dbReference type="EMBL" id="KAA1036193.1"/>
    </source>
</evidence>
<gene>
    <name evidence="1" type="ORF">ERX35_010920</name>
</gene>
<accession>A0ABQ6R6A8</accession>
<dbReference type="PANTHER" id="PTHR11669">
    <property type="entry name" value="REPLICATION FACTOR C / DNA POLYMERASE III GAMMA-TAU SUBUNIT"/>
    <property type="match status" value="1"/>
</dbReference>
<dbReference type="InterPro" id="IPR027417">
    <property type="entry name" value="P-loop_NTPase"/>
</dbReference>
<evidence type="ECO:0000313" key="2">
    <source>
        <dbReference type="Proteomes" id="UP000295735"/>
    </source>
</evidence>
<dbReference type="SUPFAM" id="SSF52540">
    <property type="entry name" value="P-loop containing nucleoside triphosphate hydrolases"/>
    <property type="match status" value="1"/>
</dbReference>
<reference evidence="1 2" key="1">
    <citation type="submission" date="2019-09" db="EMBL/GenBank/DDBJ databases">
        <authorList>
            <person name="Mazhar S."/>
            <person name="Altermann E."/>
            <person name="Hill C."/>
            <person name="Mcauliffe O."/>
        </authorList>
    </citation>
    <scope>NUCLEOTIDE SEQUENCE [LARGE SCALE GENOMIC DNA]</scope>
    <source>
        <strain evidence="1 2">ATCC 51831</strain>
    </source>
</reference>